<keyword evidence="3" id="KW-1185">Reference proteome</keyword>
<evidence type="ECO:0000313" key="2">
    <source>
        <dbReference type="EMBL" id="SNT11994.1"/>
    </source>
</evidence>
<dbReference type="Proteomes" id="UP000198280">
    <property type="component" value="Unassembled WGS sequence"/>
</dbReference>
<dbReference type="EMBL" id="FZOF01000014">
    <property type="protein sequence ID" value="SNT11994.1"/>
    <property type="molecule type" value="Genomic_DNA"/>
</dbReference>
<feature type="transmembrane region" description="Helical" evidence="1">
    <location>
        <begin position="23"/>
        <end position="43"/>
    </location>
</feature>
<name>A0A239K4D7_9ACTN</name>
<accession>A0A239K4D7</accession>
<evidence type="ECO:0000256" key="1">
    <source>
        <dbReference type="SAM" id="Phobius"/>
    </source>
</evidence>
<gene>
    <name evidence="2" type="ORF">SAMN05216252_114152</name>
</gene>
<feature type="transmembrane region" description="Helical" evidence="1">
    <location>
        <begin position="168"/>
        <end position="189"/>
    </location>
</feature>
<dbReference type="Pfam" id="PF20139">
    <property type="entry name" value="DUF6529"/>
    <property type="match status" value="1"/>
</dbReference>
<protein>
    <submittedName>
        <fullName evidence="2">Uncharacterized protein</fullName>
    </submittedName>
</protein>
<reference evidence="2 3" key="1">
    <citation type="submission" date="2017-06" db="EMBL/GenBank/DDBJ databases">
        <authorList>
            <person name="Kim H.J."/>
            <person name="Triplett B.A."/>
        </authorList>
    </citation>
    <scope>NUCLEOTIDE SEQUENCE [LARGE SCALE GENOMIC DNA]</scope>
    <source>
        <strain evidence="2 3">CGMCC 4.1858</strain>
    </source>
</reference>
<organism evidence="2 3">
    <name type="scientific">Actinacidiphila glaucinigra</name>
    <dbReference type="NCBI Taxonomy" id="235986"/>
    <lineage>
        <taxon>Bacteria</taxon>
        <taxon>Bacillati</taxon>
        <taxon>Actinomycetota</taxon>
        <taxon>Actinomycetes</taxon>
        <taxon>Kitasatosporales</taxon>
        <taxon>Streptomycetaceae</taxon>
        <taxon>Actinacidiphila</taxon>
    </lineage>
</organism>
<keyword evidence="1" id="KW-0812">Transmembrane</keyword>
<feature type="transmembrane region" description="Helical" evidence="1">
    <location>
        <begin position="135"/>
        <end position="156"/>
    </location>
</feature>
<evidence type="ECO:0000313" key="3">
    <source>
        <dbReference type="Proteomes" id="UP000198280"/>
    </source>
</evidence>
<dbReference type="OrthoDB" id="8774535at2"/>
<feature type="transmembrane region" description="Helical" evidence="1">
    <location>
        <begin position="110"/>
        <end position="129"/>
    </location>
</feature>
<dbReference type="RefSeq" id="WP_089226265.1">
    <property type="nucleotide sequence ID" value="NZ_FZOF01000014.1"/>
</dbReference>
<keyword evidence="1" id="KW-1133">Transmembrane helix</keyword>
<feature type="transmembrane region" description="Helical" evidence="1">
    <location>
        <begin position="68"/>
        <end position="89"/>
    </location>
</feature>
<sequence length="196" mass="20825">MNVDPNAATTSFPAPPPRPTPRAAVFLVPALAAAAVAVALGAYGRVHDPAGTAFNLAGFSSTGAVKSWLATAAFAFALVQIASALVMYGKVPGVRAPSWTGGLHRWSGRVAFLLSVPVAVHCLYALGYQTYSSRVLWHSLLGCFFFGTFTAKMLLLRTERLPDRLLPVIGGLVFTALTVLWLTSALWFFRTVGVTT</sequence>
<keyword evidence="1" id="KW-0472">Membrane</keyword>
<dbReference type="InterPro" id="IPR045382">
    <property type="entry name" value="DUF6529"/>
</dbReference>
<proteinExistence type="predicted"/>
<dbReference type="AlphaFoldDB" id="A0A239K4D7"/>